<dbReference type="AlphaFoldDB" id="A0A926D265"/>
<dbReference type="Proteomes" id="UP000623172">
    <property type="component" value="Unassembled WGS sequence"/>
</dbReference>
<keyword evidence="1" id="KW-0472">Membrane</keyword>
<dbReference type="NCBIfam" id="TIGR02532">
    <property type="entry name" value="IV_pilin_GFxxxE"/>
    <property type="match status" value="1"/>
</dbReference>
<name>A0A926D265_9FIRM</name>
<gene>
    <name evidence="2" type="ORF">H8696_00770</name>
</gene>
<keyword evidence="3" id="KW-1185">Reference proteome</keyword>
<dbReference type="InterPro" id="IPR012902">
    <property type="entry name" value="N_methyl_site"/>
</dbReference>
<dbReference type="Gene3D" id="3.30.700.10">
    <property type="entry name" value="Glycoprotein, Type 4 Pilin"/>
    <property type="match status" value="1"/>
</dbReference>
<dbReference type="InterPro" id="IPR045584">
    <property type="entry name" value="Pilin-like"/>
</dbReference>
<keyword evidence="1" id="KW-0812">Transmembrane</keyword>
<feature type="transmembrane region" description="Helical" evidence="1">
    <location>
        <begin position="13"/>
        <end position="35"/>
    </location>
</feature>
<keyword evidence="1" id="KW-1133">Transmembrane helix</keyword>
<evidence type="ECO:0000313" key="2">
    <source>
        <dbReference type="EMBL" id="MBC8530378.1"/>
    </source>
</evidence>
<organism evidence="2 3">
    <name type="scientific">Gehongia tenuis</name>
    <dbReference type="NCBI Taxonomy" id="2763655"/>
    <lineage>
        <taxon>Bacteria</taxon>
        <taxon>Bacillati</taxon>
        <taxon>Bacillota</taxon>
        <taxon>Clostridia</taxon>
        <taxon>Christensenellales</taxon>
        <taxon>Christensenellaceae</taxon>
        <taxon>Gehongia</taxon>
    </lineage>
</organism>
<protein>
    <submittedName>
        <fullName evidence="2">Prepilin-type N-terminal cleavage/methylation domain-containing protein</fullName>
    </submittedName>
</protein>
<proteinExistence type="predicted"/>
<accession>A0A926D265</accession>
<dbReference type="EMBL" id="JACRSR010000001">
    <property type="protein sequence ID" value="MBC8530378.1"/>
    <property type="molecule type" value="Genomic_DNA"/>
</dbReference>
<evidence type="ECO:0000313" key="3">
    <source>
        <dbReference type="Proteomes" id="UP000623172"/>
    </source>
</evidence>
<evidence type="ECO:0000256" key="1">
    <source>
        <dbReference type="SAM" id="Phobius"/>
    </source>
</evidence>
<dbReference type="PROSITE" id="PS00409">
    <property type="entry name" value="PROKAR_NTER_METHYL"/>
    <property type="match status" value="1"/>
</dbReference>
<dbReference type="Pfam" id="PF07963">
    <property type="entry name" value="N_methyl"/>
    <property type="match status" value="1"/>
</dbReference>
<dbReference type="SUPFAM" id="SSF54523">
    <property type="entry name" value="Pili subunits"/>
    <property type="match status" value="1"/>
</dbReference>
<sequence length="270" mass="28439">MVMNKKGFTLVEVIVVLVILAILAAILVPSMVGWIDKANQKKHIAECRVCVVAAQTLASEGYGAAGAAGAVDPAEVLALAQVEGAVDSVEIAADVTVRHLVYTAQDGVKVVYCGLGGCAECGNSDAYTVDGSVPGGGGHTPQQTAGRTFSDLTAKFKQLQMDNKLNNSDSFDGVNAKTEGMSAKVMYDSLSAEQQAYLDGISWSIVKSGAGWRLYFTETNYGSGNASDIKVYKYDPDSGKYQYATKGTEIVAGKVKASGTSWSEWSDTMD</sequence>
<reference evidence="2" key="1">
    <citation type="submission" date="2020-08" db="EMBL/GenBank/DDBJ databases">
        <title>Genome public.</title>
        <authorList>
            <person name="Liu C."/>
            <person name="Sun Q."/>
        </authorList>
    </citation>
    <scope>NUCLEOTIDE SEQUENCE</scope>
    <source>
        <strain evidence="2">NSJ-53</strain>
    </source>
</reference>
<comment type="caution">
    <text evidence="2">The sequence shown here is derived from an EMBL/GenBank/DDBJ whole genome shotgun (WGS) entry which is preliminary data.</text>
</comment>